<dbReference type="Proteomes" id="UP000324143">
    <property type="component" value="Unassembled WGS sequence"/>
</dbReference>
<comment type="caution">
    <text evidence="1">The sequence shown here is derived from an EMBL/GenBank/DDBJ whole genome shotgun (WGS) entry which is preliminary data.</text>
</comment>
<evidence type="ECO:0008006" key="3">
    <source>
        <dbReference type="Google" id="ProtNLM"/>
    </source>
</evidence>
<accession>A0A5D0MI66</accession>
<evidence type="ECO:0000313" key="1">
    <source>
        <dbReference type="EMBL" id="TYB32082.1"/>
    </source>
</evidence>
<keyword evidence="2" id="KW-1185">Reference proteome</keyword>
<dbReference type="Gene3D" id="2.40.160.20">
    <property type="match status" value="1"/>
</dbReference>
<reference evidence="1" key="1">
    <citation type="submission" date="2019-08" db="EMBL/GenBank/DDBJ databases">
        <title>Genomic characterization of a novel candidate phylum (ARYD3) from a high temperature, high salinity tertiary oil reservoir in north central Oklahoma, USA.</title>
        <authorList>
            <person name="Youssef N.H."/>
            <person name="Yadav A."/>
            <person name="Elshahed M.S."/>
        </authorList>
    </citation>
    <scope>NUCLEOTIDE SEQUENCE [LARGE SCALE GENOMIC DNA]</scope>
    <source>
        <strain evidence="1">ARYD3</strain>
    </source>
</reference>
<evidence type="ECO:0000313" key="2">
    <source>
        <dbReference type="Proteomes" id="UP000324143"/>
    </source>
</evidence>
<gene>
    <name evidence="1" type="ORF">FXF47_00420</name>
</gene>
<sequence length="229" mass="26706">MKKYFVVVFLIFFIIVINAEKPENKSENFKIPDKTWGLQFGISENFNLESFGGGSISYINRYDRNKAISIQISFEIYNESATQRYLTRNLEQRNIYYGSSSDKLYDITLNPSHIFYYSTMSDRVNFYWGVGLLFIYSYSSGEQDTTQGDFVEYYIERSGAGARALLGIEWFVNNFISLNAEYSTDFKYVYEERKNKEETTTGILTSTSISSDIWDFNHNPVKFGVTVYF</sequence>
<dbReference type="AlphaFoldDB" id="A0A5D0MI66"/>
<name>A0A5D0MI66_9BACT</name>
<proteinExistence type="predicted"/>
<dbReference type="EMBL" id="VSIX01000004">
    <property type="protein sequence ID" value="TYB32082.1"/>
    <property type="molecule type" value="Genomic_DNA"/>
</dbReference>
<protein>
    <recommendedName>
        <fullName evidence="3">Outer membrane protein beta-barrel domain-containing protein</fullName>
    </recommendedName>
</protein>
<organism evidence="1 2">
    <name type="scientific">Candidatus Mcinerneyibacterium aminivorans</name>
    <dbReference type="NCBI Taxonomy" id="2703815"/>
    <lineage>
        <taxon>Bacteria</taxon>
        <taxon>Candidatus Macinerneyibacteriota</taxon>
        <taxon>Candidatus Mcinerneyibacteria</taxon>
        <taxon>Candidatus Mcinerneyibacteriales</taxon>
        <taxon>Candidatus Mcinerneyibacteriaceae</taxon>
        <taxon>Candidatus Mcinerneyibacterium</taxon>
    </lineage>
</organism>